<feature type="compositionally biased region" description="Low complexity" evidence="18">
    <location>
        <begin position="659"/>
        <end position="679"/>
    </location>
</feature>
<name>A0A066X5W5_COLSU</name>
<comment type="subunit">
    <text evidence="16">Homotetramer.</text>
</comment>
<dbReference type="FunFam" id="3.30.40.10:FF:000027">
    <property type="entry name" value="Pre-mRNA-processing factor 19, putative"/>
    <property type="match status" value="1"/>
</dbReference>
<keyword evidence="11" id="KW-0697">Rotamase</keyword>
<keyword evidence="17" id="KW-0175">Coiled coil</keyword>
<keyword evidence="8" id="KW-0677">Repeat</keyword>
<dbReference type="SMART" id="SM00320">
    <property type="entry name" value="WD40"/>
    <property type="match status" value="4"/>
</dbReference>
<keyword evidence="9 16" id="KW-0227">DNA damage</keyword>
<dbReference type="Pfam" id="PF00400">
    <property type="entry name" value="WD40"/>
    <property type="match status" value="1"/>
</dbReference>
<feature type="coiled-coil region" evidence="17">
    <location>
        <begin position="108"/>
        <end position="135"/>
    </location>
</feature>
<evidence type="ECO:0000256" key="3">
    <source>
        <dbReference type="ARBA" id="ARBA00006388"/>
    </source>
</evidence>
<feature type="repeat" description="WD" evidence="15">
    <location>
        <begin position="272"/>
        <end position="313"/>
    </location>
</feature>
<dbReference type="SMART" id="SM00504">
    <property type="entry name" value="Ubox"/>
    <property type="match status" value="1"/>
</dbReference>
<dbReference type="OrthoDB" id="687049at2759"/>
<evidence type="ECO:0000256" key="1">
    <source>
        <dbReference type="ARBA" id="ARBA00004123"/>
    </source>
</evidence>
<feature type="region of interest" description="Disordered" evidence="18">
    <location>
        <begin position="652"/>
        <end position="679"/>
    </location>
</feature>
<dbReference type="Gene3D" id="3.30.40.10">
    <property type="entry name" value="Zinc/RING finger domain, C3HC4 (zinc finger)"/>
    <property type="match status" value="1"/>
</dbReference>
<dbReference type="InterPro" id="IPR038959">
    <property type="entry name" value="Prp19"/>
</dbReference>
<evidence type="ECO:0000256" key="4">
    <source>
        <dbReference type="ARBA" id="ARBA00022574"/>
    </source>
</evidence>
<feature type="region of interest" description="Disordered" evidence="18">
    <location>
        <begin position="759"/>
        <end position="857"/>
    </location>
</feature>
<dbReference type="GO" id="GO:0070534">
    <property type="term" value="P:protein K63-linked ubiquitination"/>
    <property type="evidence" value="ECO:0007669"/>
    <property type="project" value="UniProtKB-UniRule"/>
</dbReference>
<keyword evidence="14 16" id="KW-0539">Nucleus</keyword>
<evidence type="ECO:0000256" key="9">
    <source>
        <dbReference type="ARBA" id="ARBA00022763"/>
    </source>
</evidence>
<dbReference type="GO" id="GO:0061630">
    <property type="term" value="F:ubiquitin protein ligase activity"/>
    <property type="evidence" value="ECO:0007669"/>
    <property type="project" value="UniProtKB-UniRule"/>
</dbReference>
<dbReference type="SUPFAM" id="SSF57850">
    <property type="entry name" value="RING/U-box"/>
    <property type="match status" value="1"/>
</dbReference>
<dbReference type="PANTHER" id="PTHR43995">
    <property type="entry name" value="PRE-MRNA-PROCESSING FACTOR 19"/>
    <property type="match status" value="1"/>
</dbReference>
<dbReference type="SUPFAM" id="SSF50978">
    <property type="entry name" value="WD40 repeat-like"/>
    <property type="match status" value="1"/>
</dbReference>
<evidence type="ECO:0000256" key="16">
    <source>
        <dbReference type="RuleBase" id="RU367101"/>
    </source>
</evidence>
<evidence type="ECO:0000256" key="13">
    <source>
        <dbReference type="ARBA" id="ARBA00023204"/>
    </source>
</evidence>
<dbReference type="EMBL" id="JMSE01001414">
    <property type="protein sequence ID" value="KDN61410.1"/>
    <property type="molecule type" value="Genomic_DNA"/>
</dbReference>
<evidence type="ECO:0000256" key="15">
    <source>
        <dbReference type="PROSITE-ProRule" id="PRU00221"/>
    </source>
</evidence>
<comment type="pathway">
    <text evidence="2 16">Protein modification; protein ubiquitination.</text>
</comment>
<evidence type="ECO:0000256" key="10">
    <source>
        <dbReference type="ARBA" id="ARBA00022786"/>
    </source>
</evidence>
<dbReference type="PANTHER" id="PTHR43995:SF1">
    <property type="entry name" value="PRE-MRNA-PROCESSING FACTOR 19"/>
    <property type="match status" value="1"/>
</dbReference>
<dbReference type="CDD" id="cd16656">
    <property type="entry name" value="RING-Ubox_PRP19"/>
    <property type="match status" value="1"/>
</dbReference>
<reference evidence="21" key="1">
    <citation type="journal article" date="2014" name="Genome Announc.">
        <title>Draft genome sequence of Colletotrichum sublineola, a destructive pathogen of cultivated sorghum.</title>
        <authorList>
            <person name="Baroncelli R."/>
            <person name="Sanz-Martin J.M."/>
            <person name="Rech G.E."/>
            <person name="Sukno S.A."/>
            <person name="Thon M.R."/>
        </authorList>
    </citation>
    <scope>NUCLEOTIDE SEQUENCE [LARGE SCALE GENOMIC DNA]</scope>
    <source>
        <strain evidence="21">TX430BB</strain>
    </source>
</reference>
<comment type="subcellular location">
    <subcellularLocation>
        <location evidence="1 16">Nucleus</location>
    </subcellularLocation>
</comment>
<evidence type="ECO:0000256" key="5">
    <source>
        <dbReference type="ARBA" id="ARBA00022664"/>
    </source>
</evidence>
<comment type="catalytic activity">
    <reaction evidence="16">
        <text>S-ubiquitinyl-[E2 ubiquitin-conjugating enzyme]-L-cysteine + [acceptor protein]-L-lysine = [E2 ubiquitin-conjugating enzyme]-L-cysteine + N(6)-ubiquitinyl-[acceptor protein]-L-lysine.</text>
        <dbReference type="EC" id="2.3.2.27"/>
    </reaction>
</comment>
<dbReference type="Gene3D" id="2.130.10.10">
    <property type="entry name" value="YVTN repeat-like/Quinoprotein amine dehydrogenase"/>
    <property type="match status" value="1"/>
</dbReference>
<dbReference type="HOGENOM" id="CLU_287434_0_0_1"/>
<dbReference type="InterPro" id="IPR013915">
    <property type="entry name" value="Prp19_cc"/>
</dbReference>
<evidence type="ECO:0000256" key="18">
    <source>
        <dbReference type="SAM" id="MobiDB-lite"/>
    </source>
</evidence>
<comment type="caution">
    <text evidence="20">The sequence shown here is derived from an EMBL/GenBank/DDBJ whole genome shotgun (WGS) entry which is preliminary data.</text>
</comment>
<gene>
    <name evidence="20" type="ORF">CSUB01_00731</name>
</gene>
<keyword evidence="5 16" id="KW-0507">mRNA processing</keyword>
<keyword evidence="12 16" id="KW-0508">mRNA splicing</keyword>
<evidence type="ECO:0000256" key="2">
    <source>
        <dbReference type="ARBA" id="ARBA00004906"/>
    </source>
</evidence>
<evidence type="ECO:0000256" key="7">
    <source>
        <dbReference type="ARBA" id="ARBA00022728"/>
    </source>
</evidence>
<dbReference type="PROSITE" id="PS50082">
    <property type="entry name" value="WD_REPEATS_2"/>
    <property type="match status" value="1"/>
</dbReference>
<dbReference type="InterPro" id="IPR001680">
    <property type="entry name" value="WD40_rpt"/>
</dbReference>
<dbReference type="GO" id="GO:0071006">
    <property type="term" value="C:U2-type catalytic step 1 spliceosome"/>
    <property type="evidence" value="ECO:0007669"/>
    <property type="project" value="TreeGrafter"/>
</dbReference>
<dbReference type="GO" id="GO:0000398">
    <property type="term" value="P:mRNA splicing, via spliceosome"/>
    <property type="evidence" value="ECO:0007669"/>
    <property type="project" value="InterPro"/>
</dbReference>
<feature type="compositionally biased region" description="Polar residues" evidence="18">
    <location>
        <begin position="803"/>
        <end position="821"/>
    </location>
</feature>
<dbReference type="EC" id="2.3.2.27" evidence="16"/>
<evidence type="ECO:0000313" key="21">
    <source>
        <dbReference type="Proteomes" id="UP000027238"/>
    </source>
</evidence>
<feature type="region of interest" description="Disordered" evidence="18">
    <location>
        <begin position="720"/>
        <end position="745"/>
    </location>
</feature>
<evidence type="ECO:0000256" key="6">
    <source>
        <dbReference type="ARBA" id="ARBA00022679"/>
    </source>
</evidence>
<dbReference type="InterPro" id="IPR015943">
    <property type="entry name" value="WD40/YVTN_repeat-like_dom_sf"/>
</dbReference>
<keyword evidence="21" id="KW-1185">Reference proteome</keyword>
<evidence type="ECO:0000256" key="11">
    <source>
        <dbReference type="ARBA" id="ARBA00023110"/>
    </source>
</evidence>
<accession>A0A066X5W5</accession>
<keyword evidence="11" id="KW-0413">Isomerase</keyword>
<organism evidence="20 21">
    <name type="scientific">Colletotrichum sublineola</name>
    <name type="common">Sorghum anthracnose fungus</name>
    <dbReference type="NCBI Taxonomy" id="1173701"/>
    <lineage>
        <taxon>Eukaryota</taxon>
        <taxon>Fungi</taxon>
        <taxon>Dikarya</taxon>
        <taxon>Ascomycota</taxon>
        <taxon>Pezizomycotina</taxon>
        <taxon>Sordariomycetes</taxon>
        <taxon>Hypocreomycetidae</taxon>
        <taxon>Glomerellales</taxon>
        <taxon>Glomerellaceae</taxon>
        <taxon>Colletotrichum</taxon>
        <taxon>Colletotrichum graminicola species complex</taxon>
    </lineage>
</organism>
<protein>
    <recommendedName>
        <fullName evidence="16">Pre-mRNA-processing factor 19</fullName>
        <ecNumber evidence="16">2.3.2.27</ecNumber>
    </recommendedName>
</protein>
<evidence type="ECO:0000256" key="12">
    <source>
        <dbReference type="ARBA" id="ARBA00023187"/>
    </source>
</evidence>
<dbReference type="GO" id="GO:0006281">
    <property type="term" value="P:DNA repair"/>
    <property type="evidence" value="ECO:0007669"/>
    <property type="project" value="UniProtKB-KW"/>
</dbReference>
<sequence>MLCAISGEAPQEPVASKKSGTIFEKRLIEKYIEENGTEPGTGEALTKDDLLPLTQSHIVRPRPPALTSIPALLATFQNEWDALALETFNLKEQLARTREELATALYQHDAAVRVIARLSKERDEAREALSKISVTAGATNGDAMAIDSAEGLPEEWIDKVNAKQQELSKGRPKRPVPEDWATSDEIASLSTVASTAVQVSNASSLAVEGGYAAVGGRDGEAAIYSLEADQVERKVAVNEPVIDSVWTGSKLVFATSKGTVKVFEGGSEVASFSEHAGPVTSLSVHPTGDLLASVGSDKSIVFYDLNALKRVGRAYADAALTSSAFHPDGHLFAAGTVTGDIKLFMTTSLETALVFNLGAPIEALTFSENGFWLAATAKGQSSVSIFDLRKEAIVKTLETGGPVQSLAWDYTGQYLATAGSGGITVQQYTKRSKSWTEPLRTSVAALSVQWGVGAKHHPTLPTSATASVATSSQVQGNNSFFPVGYRKPFASVEPVLAPPAQSRDGRFTFASVRQPILAPSIEHELRVSTIFPVDIEFPIHSIFSLNTRQLLKHTHASVPIVLSNTFFSVDSGFYEPSTFALNTHQQQRFKRTSISALDHLDVGSDVSTSSINSDVWADIENQIGYHATYRGPDYASEILDYHLRAFHSEADTHQDWDPDSASQSQSQLSDSSDSELDSSISDEIAAHEPLFDDPFSSDLADELELALLAEMDQLPHLREQQLPLARSPQAIMDDMRRGGTPNRDSSADVLVDLELYFEQGQGRPERRSQNNQNGSADVIDLTNEPDSPVQTHAARPAANPRRQNSQGRNPPSFARSDSSILAGNAPVIDLTDDSPDVPRRHAPVLPPPGPRRRQPGPFGLYNSSISGIAADIRRRLYPFRLFPGPDDDVQLLGMLHNRINPGADFNNPLGNIQLQYEHSAFNRAESPKPIHQPPPPAKSGFTRDTGSDVVVICPACNEELAYDPDVPVSGSHPTRKGKRQRSEHHFWALKGCGHVYCEDCFENRKPAAKRPHTGFRRDPESKIICAVDGCETQATNKTGWVGIYL</sequence>
<dbReference type="InterPro" id="IPR036322">
    <property type="entry name" value="WD40_repeat_dom_sf"/>
</dbReference>
<comment type="function">
    <text evidence="16">Ubiquitin-protein ligase which is mainly involved pre-mRNA splicing and DNA repair. Required for pre-mRNA splicing as component of the spliceosome.</text>
</comment>
<dbReference type="AlphaFoldDB" id="A0A066X5W5"/>
<dbReference type="GO" id="GO:0000974">
    <property type="term" value="C:Prp19 complex"/>
    <property type="evidence" value="ECO:0007669"/>
    <property type="project" value="UniProtKB-UniRule"/>
</dbReference>
<dbReference type="UniPathway" id="UPA00143"/>
<evidence type="ECO:0000256" key="17">
    <source>
        <dbReference type="SAM" id="Coils"/>
    </source>
</evidence>
<dbReference type="InterPro" id="IPR003613">
    <property type="entry name" value="Ubox_domain"/>
</dbReference>
<dbReference type="eggNOG" id="KOG0289">
    <property type="taxonomic scope" value="Eukaryota"/>
</dbReference>
<dbReference type="GO" id="GO:0003755">
    <property type="term" value="F:peptidyl-prolyl cis-trans isomerase activity"/>
    <property type="evidence" value="ECO:0007669"/>
    <property type="project" value="UniProtKB-KW"/>
</dbReference>
<dbReference type="InterPro" id="IPR013083">
    <property type="entry name" value="Znf_RING/FYVE/PHD"/>
</dbReference>
<keyword evidence="6 16" id="KW-0808">Transferase</keyword>
<dbReference type="PROSITE" id="PS51698">
    <property type="entry name" value="U_BOX"/>
    <property type="match status" value="1"/>
</dbReference>
<dbReference type="Proteomes" id="UP000027238">
    <property type="component" value="Unassembled WGS sequence"/>
</dbReference>
<feature type="domain" description="U-box" evidence="19">
    <location>
        <begin position="1"/>
        <end position="83"/>
    </location>
</feature>
<keyword evidence="7 16" id="KW-0747">Spliceosome</keyword>
<evidence type="ECO:0000256" key="14">
    <source>
        <dbReference type="ARBA" id="ARBA00023242"/>
    </source>
</evidence>
<dbReference type="PROSITE" id="PS50294">
    <property type="entry name" value="WD_REPEATS_REGION"/>
    <property type="match status" value="1"/>
</dbReference>
<evidence type="ECO:0000313" key="20">
    <source>
        <dbReference type="EMBL" id="KDN61410.1"/>
    </source>
</evidence>
<keyword evidence="4 15" id="KW-0853">WD repeat</keyword>
<keyword evidence="13 16" id="KW-0234">DNA repair</keyword>
<dbReference type="InterPro" id="IPR055340">
    <property type="entry name" value="RING-Ubox_PRP19"/>
</dbReference>
<evidence type="ECO:0000259" key="19">
    <source>
        <dbReference type="PROSITE" id="PS51698"/>
    </source>
</evidence>
<feature type="compositionally biased region" description="Low complexity" evidence="18">
    <location>
        <begin position="793"/>
        <end position="802"/>
    </location>
</feature>
<dbReference type="Pfam" id="PF08606">
    <property type="entry name" value="Prp19"/>
    <property type="match status" value="1"/>
</dbReference>
<comment type="similarity">
    <text evidence="3 16">Belongs to the WD repeat PRP19 family.</text>
</comment>
<dbReference type="STRING" id="1173701.A0A066X5W5"/>
<evidence type="ECO:0000256" key="8">
    <source>
        <dbReference type="ARBA" id="ARBA00022737"/>
    </source>
</evidence>
<dbReference type="GO" id="GO:0005737">
    <property type="term" value="C:cytoplasm"/>
    <property type="evidence" value="ECO:0007669"/>
    <property type="project" value="TreeGrafter"/>
</dbReference>
<proteinExistence type="inferred from homology"/>
<keyword evidence="10 16" id="KW-0833">Ubl conjugation pathway</keyword>